<reference evidence="2" key="2">
    <citation type="journal article" date="2018" name="Mol. Plant Microbe Interact.">
        <title>Genome sequence resources for the wheat stripe rust pathogen (Puccinia striiformis f. sp. tritici) and the barley stripe rust pathogen (Puccinia striiformis f. sp. hordei).</title>
        <authorList>
            <person name="Xia C."/>
            <person name="Wang M."/>
            <person name="Yin C."/>
            <person name="Cornejo O.E."/>
            <person name="Hulbert S.H."/>
            <person name="Chen X."/>
        </authorList>
    </citation>
    <scope>NUCLEOTIDE SEQUENCE [LARGE SCALE GENOMIC DNA]</scope>
    <source>
        <strain evidence="2">93-210</strain>
    </source>
</reference>
<comment type="caution">
    <text evidence="1">The sequence shown here is derived from an EMBL/GenBank/DDBJ whole genome shotgun (WGS) entry which is preliminary data.</text>
</comment>
<reference evidence="2" key="1">
    <citation type="journal article" date="2018" name="BMC Genomics">
        <title>Genomic insights into host adaptation between the wheat stripe rust pathogen (Puccinia striiformis f. sp. tritici) and the barley stripe rust pathogen (Puccinia striiformis f. sp. hordei).</title>
        <authorList>
            <person name="Xia C."/>
            <person name="Wang M."/>
            <person name="Yin C."/>
            <person name="Cornejo O.E."/>
            <person name="Hulbert S.H."/>
            <person name="Chen X."/>
        </authorList>
    </citation>
    <scope>NUCLEOTIDE SEQUENCE [LARGE SCALE GENOMIC DNA]</scope>
    <source>
        <strain evidence="2">93-210</strain>
    </source>
</reference>
<name>A0ACC0EWG8_9BASI</name>
<organism evidence="1 2">
    <name type="scientific">Puccinia striiformis f. sp. tritici</name>
    <dbReference type="NCBI Taxonomy" id="168172"/>
    <lineage>
        <taxon>Eukaryota</taxon>
        <taxon>Fungi</taxon>
        <taxon>Dikarya</taxon>
        <taxon>Basidiomycota</taxon>
        <taxon>Pucciniomycotina</taxon>
        <taxon>Pucciniomycetes</taxon>
        <taxon>Pucciniales</taxon>
        <taxon>Pucciniaceae</taxon>
        <taxon>Puccinia</taxon>
    </lineage>
</organism>
<accession>A0ACC0EWG8</accession>
<sequence>MSYGLPGSFDDSDASTIGGGTTPTPTSNIQFNLPTTRATSASNAGKGKESVRTATVESESEDERTTYRENNIRNRTEGSRVEGSRMEGSRAEGTRAEGFRREGIRTRIRRTEVPVDDMDVIEERTYRSNIKKKIVKIENDSLKFEGEKFNTFLSRYERTADACGASDWDKVMQIDKFVVGEDLKEELESMEGYEKRDWDTLKKSMKEVWADLFPRMKHTIQDLHELAEECVKKGGIKDVKSYKIYASKFMTIVKYLLNNEHISSSRDVVYIFLSAFPRETCRNIRRELINHGKIKFSADGYCKPPDFADLLQFTEKEMKAGSDDAFGYGRAFAESSRVIQQGLDLKKGSEKGKVLRKKMIEENPSSKLEEKVDSMAKGIAALQQKLEKPDTNYTNANPRGNAPLSRTLYDSKTMVCYYCSKEGHGTTRCQDLEADERLGLVRRIGQDYYLPNGEKIPYDASRPIRTVVATASAKVSAKPVVSKVAFVEDYKTEEKPTENQYRDSSRVDSNIDEAISCLNSIEWDPPVLNSDNYGRVRFQTNGMTTRAEALRGRRRETRIEEVGEDEMDVDSEEATVEKEKAPEPTKVKSTVKEEKRPETLLANELENMKIPTTFSQLTALSPVYAEEIIRRLSRKLPEQSKTNISYISKPNREADSRASMLLDKEHKPKDPLCFYSCALGYILTKVLGGTIEFMVDSGSMVNVIPSEVALAFGMEVVKVEIPMKGVGGGRCDITGVVENCPITVGRFTGPVHLFVAPSAVDCILGRPFLFDYDCTLEYPDVGEMLSFQGENGRRVTVPLVRVGVGRGWNKQKPMEHQPEKEESHTNISNNRFKEVIIEEELKPVHKSGFKKLKQTFKRMFSLPKTRLRKNDSSLSFGEVVPSASGIRNWNSKTRRNSLIRKIDNLVASQEEQKDTEEEISAVKVNISDISEPFLEHQSFNEEGTDELLCNGLGIATQTEICDKWKNGEMLCLTKYKPVAKKVRPVNQPIPQNLNPPLQRPALSRNPYKTPLTPNPPEFEPTERITEERIKVIDFGPEGWLLPEELKLFLWIIVLRAGALAFRMEERGLLKHSYGLPYVIPVVEHVPWQKKPIPIPAAIKEEFTELVRERVNTGLYKQSTSSYSSPVFCVAKHDGKWRIVHDLQEMNKVTIKDAGLPPATEEFVESFAGRACYGLGDIMGGYDERELAEESRPLTTFDTPLGRFQLTRLPQGATNSVAVYQAQMMWILQDEIPEHVGVFIDNGGIKGPRTDYDGEVLEENKGIRRFIWEYAVVLERVLFRIEEAGLTISGKKFACCVPALDIVGHVVCKEGRTVSRKKKNKVLTWPTPQNVTGLRGFLGVVTYVRIFIENLSEIASPLRKLTRKDEEWNWTDECDAAFKRLKILVRQDITLKKLDFSEGAGEITLAVDSSFVAAGAVLSQEDLETGLSRPVLYESIVFSPVESRYSQPKLELCGVARILKKLQTTLWGQHFKLQVDAKSLAQMISSPSLPNAPMTRWVAFIQLFSFDIEHKPGKTFTLPDGLSRRPISSDEEEYYEDQPDFDEEEALIRPCFNLKILRNELEIEVEDWEEKGFWTDMKSYLETLKKPSMMDAEEFAKLRRKSVHFFVQEGRLMRRHSPVAQLVVSNEVFQDKILTLVHEELGHRGLEETYTRVVHRFWWPSLKKKVKMWVKSCEPCQKRDSLVPREIRNPTGESSLFGRVALDVCHIKAGRYKYLVVARDDLSGWVEAAPLVKLSSASIAKFLVEEWVYRYGSIKTVTLDNGAEFKDSFIEAVKTIGAEFKPTTPYYPEANGMVERGHRPIKDTLVKMCGESGGKWREFLPLVLFADRISTKRSTGYSPYEIVFGQKAVLPIDLEAETYLGIDWMEVLSTEELLEARTKQLERREEILEEAHRKMMETREYAVRYWDRKMASRLREPLEPGELVLIYNKSLEDQWGKLFSNRWNGPYRIKKQLKGGAYILEELDGVELRRAYAASHIKRFYPRGRDAVEIFEEELDESESLQEHTEGSIQDIVPSTWLKNIISD</sequence>
<evidence type="ECO:0000313" key="1">
    <source>
        <dbReference type="EMBL" id="KAI7961822.1"/>
    </source>
</evidence>
<reference evidence="1 2" key="3">
    <citation type="journal article" date="2022" name="Microbiol. Spectr.">
        <title>Folding features and dynamics of 3D genome architecture in plant fungal pathogens.</title>
        <authorList>
            <person name="Xia C."/>
        </authorList>
    </citation>
    <scope>NUCLEOTIDE SEQUENCE [LARGE SCALE GENOMIC DNA]</scope>
    <source>
        <strain evidence="1 2">93-210</strain>
    </source>
</reference>
<keyword evidence="2" id="KW-1185">Reference proteome</keyword>
<evidence type="ECO:0000313" key="2">
    <source>
        <dbReference type="Proteomes" id="UP001060170"/>
    </source>
</evidence>
<proteinExistence type="predicted"/>
<dbReference type="Proteomes" id="UP001060170">
    <property type="component" value="Chromosome 2"/>
</dbReference>
<protein>
    <submittedName>
        <fullName evidence="1">Uncharacterized protein</fullName>
    </submittedName>
</protein>
<gene>
    <name evidence="1" type="ORF">MJO28_002311</name>
</gene>
<dbReference type="EMBL" id="CM045866">
    <property type="protein sequence ID" value="KAI7961822.1"/>
    <property type="molecule type" value="Genomic_DNA"/>
</dbReference>